<feature type="domain" description="RNase H type-1" evidence="1">
    <location>
        <begin position="457"/>
        <end position="584"/>
    </location>
</feature>
<dbReference type="GO" id="GO:0003676">
    <property type="term" value="F:nucleic acid binding"/>
    <property type="evidence" value="ECO:0007669"/>
    <property type="project" value="InterPro"/>
</dbReference>
<comment type="caution">
    <text evidence="2">The sequence shown here is derived from an EMBL/GenBank/DDBJ whole genome shotgun (WGS) entry which is preliminary data.</text>
</comment>
<organism evidence="2 3">
    <name type="scientific">Araneus ventricosus</name>
    <name type="common">Orbweaver spider</name>
    <name type="synonym">Epeira ventricosa</name>
    <dbReference type="NCBI Taxonomy" id="182803"/>
    <lineage>
        <taxon>Eukaryota</taxon>
        <taxon>Metazoa</taxon>
        <taxon>Ecdysozoa</taxon>
        <taxon>Arthropoda</taxon>
        <taxon>Chelicerata</taxon>
        <taxon>Arachnida</taxon>
        <taxon>Araneae</taxon>
        <taxon>Araneomorphae</taxon>
        <taxon>Entelegynae</taxon>
        <taxon>Araneoidea</taxon>
        <taxon>Araneidae</taxon>
        <taxon>Araneus</taxon>
    </lineage>
</organism>
<accession>A0A4Y2GNQ4</accession>
<reference evidence="2 3" key="1">
    <citation type="journal article" date="2019" name="Sci. Rep.">
        <title>Orb-weaving spider Araneus ventricosus genome elucidates the spidroin gene catalogue.</title>
        <authorList>
            <person name="Kono N."/>
            <person name="Nakamura H."/>
            <person name="Ohtoshi R."/>
            <person name="Moran D.A.P."/>
            <person name="Shinohara A."/>
            <person name="Yoshida Y."/>
            <person name="Fujiwara M."/>
            <person name="Mori M."/>
            <person name="Tomita M."/>
            <person name="Arakawa K."/>
        </authorList>
    </citation>
    <scope>NUCLEOTIDE SEQUENCE [LARGE SCALE GENOMIC DNA]</scope>
</reference>
<dbReference type="InterPro" id="IPR012337">
    <property type="entry name" value="RNaseH-like_sf"/>
</dbReference>
<dbReference type="InterPro" id="IPR036397">
    <property type="entry name" value="RNaseH_sf"/>
</dbReference>
<dbReference type="PANTHER" id="PTHR19446">
    <property type="entry name" value="REVERSE TRANSCRIPTASES"/>
    <property type="match status" value="1"/>
</dbReference>
<dbReference type="InterPro" id="IPR043502">
    <property type="entry name" value="DNA/RNA_pol_sf"/>
</dbReference>
<evidence type="ECO:0000313" key="2">
    <source>
        <dbReference type="EMBL" id="GBM55193.1"/>
    </source>
</evidence>
<name>A0A4Y2GNQ4_ARAVE</name>
<dbReference type="Pfam" id="PF00075">
    <property type="entry name" value="RNase_H"/>
    <property type="match status" value="1"/>
</dbReference>
<dbReference type="SUPFAM" id="SSF56672">
    <property type="entry name" value="DNA/RNA polymerases"/>
    <property type="match status" value="1"/>
</dbReference>
<dbReference type="PROSITE" id="PS50879">
    <property type="entry name" value="RNASE_H_1"/>
    <property type="match status" value="1"/>
</dbReference>
<dbReference type="GO" id="GO:0004523">
    <property type="term" value="F:RNA-DNA hybrid ribonuclease activity"/>
    <property type="evidence" value="ECO:0007669"/>
    <property type="project" value="InterPro"/>
</dbReference>
<dbReference type="AlphaFoldDB" id="A0A4Y2GNQ4"/>
<protein>
    <recommendedName>
        <fullName evidence="1">RNase H type-1 domain-containing protein</fullName>
    </recommendedName>
</protein>
<keyword evidence="3" id="KW-1185">Reference proteome</keyword>
<dbReference type="Proteomes" id="UP000499080">
    <property type="component" value="Unassembled WGS sequence"/>
</dbReference>
<dbReference type="CDD" id="cd09276">
    <property type="entry name" value="Rnase_HI_RT_non_LTR"/>
    <property type="match status" value="1"/>
</dbReference>
<gene>
    <name evidence="2" type="ORF">AVEN_182145_1</name>
</gene>
<dbReference type="SUPFAM" id="SSF53098">
    <property type="entry name" value="Ribonuclease H-like"/>
    <property type="match status" value="1"/>
</dbReference>
<evidence type="ECO:0000259" key="1">
    <source>
        <dbReference type="PROSITE" id="PS50879"/>
    </source>
</evidence>
<evidence type="ECO:0000313" key="3">
    <source>
        <dbReference type="Proteomes" id="UP000499080"/>
    </source>
</evidence>
<dbReference type="OrthoDB" id="6437545at2759"/>
<dbReference type="GO" id="GO:0071897">
    <property type="term" value="P:DNA biosynthetic process"/>
    <property type="evidence" value="ECO:0007669"/>
    <property type="project" value="UniProtKB-ARBA"/>
</dbReference>
<sequence length="623" mass="70385">MFPSLQQIASSVVFEIEKLYKAFLTKKAKYRQILASKTLPIGVYSGIGVYASGRNDQLGESWVSFYTAYGGQNKFIQNSKPKVNSIQQEINFCNSKEDLDKVTSNLQTSVFQAFKRSCKTKKVKKNFKTNWWTQDFDIKKKEHRALQRRASKTSGTQQLNYQQKFANKKACFKNLSLRAKGSTFSDFCTKTTDPYGTPYKSFIKDNIHPTELFKILGQPEKGDHKEMALNILKELYPQELIPFSRQPTFHLHIEKPFTQNELKRILQKFPTKKAPGYDAIDFVILKSIFKHFLKLLLSFYNKCLNLQCFPTPLKVGIIVLFHKKGKPKSETKSYRPVSLLPTLSKILEKLLLERLNFHLRTNNLATGSCPVFPGIGPPLHLKATKASQFYTRKFLLNITGAYSTTPTAALHVIGTTITPLHTKAQMESILARPNPPLIIHPANFDLEDRVSIVSEPHPPSDAIYTGGSHLEGERGCAFCVIQKNVQIHQWTAKLSPHNTVFQAETLAIEEAINWANSKGISTSIWGDSESALRAISSFKSSNPLIQETEQALLQNSSMQLNWIKAHVGFLGNEAANNIAKQEETHLHLQAPKCHLKKMLLNLSLSINGNKIGFQATLEEQFLI</sequence>
<proteinExistence type="predicted"/>
<dbReference type="EMBL" id="BGPR01001489">
    <property type="protein sequence ID" value="GBM55193.1"/>
    <property type="molecule type" value="Genomic_DNA"/>
</dbReference>
<dbReference type="GO" id="GO:0042575">
    <property type="term" value="C:DNA polymerase complex"/>
    <property type="evidence" value="ECO:0007669"/>
    <property type="project" value="UniProtKB-ARBA"/>
</dbReference>
<dbReference type="Gene3D" id="3.30.420.10">
    <property type="entry name" value="Ribonuclease H-like superfamily/Ribonuclease H"/>
    <property type="match status" value="1"/>
</dbReference>
<dbReference type="InterPro" id="IPR002156">
    <property type="entry name" value="RNaseH_domain"/>
</dbReference>